<dbReference type="HOGENOM" id="CLU_2582185_0_0_9"/>
<organism evidence="2 3">
    <name type="scientific">Bacillus cereus VD021</name>
    <dbReference type="NCBI Taxonomy" id="1053224"/>
    <lineage>
        <taxon>Bacteria</taxon>
        <taxon>Bacillati</taxon>
        <taxon>Bacillota</taxon>
        <taxon>Bacilli</taxon>
        <taxon>Bacillales</taxon>
        <taxon>Bacillaceae</taxon>
        <taxon>Bacillus</taxon>
        <taxon>Bacillus cereus group</taxon>
    </lineage>
</organism>
<dbReference type="AlphaFoldDB" id="R8HDB0"/>
<reference evidence="2 3" key="1">
    <citation type="submission" date="2012-12" db="EMBL/GenBank/DDBJ databases">
        <title>The Genome Sequence of Bacillus cereus VD021.</title>
        <authorList>
            <consortium name="The Broad Institute Genome Sequencing Platform"/>
            <consortium name="The Broad Institute Genome Sequencing Center for Infectious Disease"/>
            <person name="Feldgarden M."/>
            <person name="Van der Auwera G.A."/>
            <person name="Mahillon J."/>
            <person name="Duprez V."/>
            <person name="Timmery S."/>
            <person name="Mattelet C."/>
            <person name="Dierick K."/>
            <person name="Sun M."/>
            <person name="Yu Z."/>
            <person name="Zhu L."/>
            <person name="Hu X."/>
            <person name="Shank E.B."/>
            <person name="Swiecicka I."/>
            <person name="Hansen B.M."/>
            <person name="Andrup L."/>
            <person name="Walker B."/>
            <person name="Young S.K."/>
            <person name="Zeng Q."/>
            <person name="Gargeya S."/>
            <person name="Fitzgerald M."/>
            <person name="Haas B."/>
            <person name="Abouelleil A."/>
            <person name="Alvarado L."/>
            <person name="Arachchi H.M."/>
            <person name="Berlin A.M."/>
            <person name="Chapman S.B."/>
            <person name="Dewar J."/>
            <person name="Goldberg J."/>
            <person name="Griggs A."/>
            <person name="Gujja S."/>
            <person name="Hansen M."/>
            <person name="Howarth C."/>
            <person name="Imamovic A."/>
            <person name="Larimer J."/>
            <person name="McCowan C."/>
            <person name="Murphy C."/>
            <person name="Neiman D."/>
            <person name="Pearson M."/>
            <person name="Priest M."/>
            <person name="Roberts A."/>
            <person name="Saif S."/>
            <person name="Shea T."/>
            <person name="Sisk P."/>
            <person name="Sykes S."/>
            <person name="Wortman J."/>
            <person name="Nusbaum C."/>
            <person name="Birren B."/>
        </authorList>
    </citation>
    <scope>NUCLEOTIDE SEQUENCE [LARGE SCALE GENOMIC DNA]</scope>
    <source>
        <strain evidence="2 3">VD021</strain>
    </source>
</reference>
<dbReference type="Proteomes" id="UP000014040">
    <property type="component" value="Unassembled WGS sequence"/>
</dbReference>
<keyword evidence="1" id="KW-0472">Membrane</keyword>
<proteinExistence type="predicted"/>
<evidence type="ECO:0000313" key="2">
    <source>
        <dbReference type="EMBL" id="EOO70844.1"/>
    </source>
</evidence>
<gene>
    <name evidence="2" type="ORF">IIC_04538</name>
</gene>
<accession>R8HDB0</accession>
<keyword evidence="1" id="KW-1133">Transmembrane helix</keyword>
<evidence type="ECO:0000256" key="1">
    <source>
        <dbReference type="SAM" id="Phobius"/>
    </source>
</evidence>
<dbReference type="PATRIC" id="fig|1053224.3.peg.4588"/>
<comment type="caution">
    <text evidence="2">The sequence shown here is derived from an EMBL/GenBank/DDBJ whole genome shotgun (WGS) entry which is preliminary data.</text>
</comment>
<evidence type="ECO:0000313" key="3">
    <source>
        <dbReference type="Proteomes" id="UP000014040"/>
    </source>
</evidence>
<feature type="transmembrane region" description="Helical" evidence="1">
    <location>
        <begin position="33"/>
        <end position="51"/>
    </location>
</feature>
<name>R8HDB0_BACCE</name>
<protein>
    <submittedName>
        <fullName evidence="2">Uncharacterized protein</fullName>
    </submittedName>
</protein>
<dbReference type="EMBL" id="AHES01000049">
    <property type="protein sequence ID" value="EOO70844.1"/>
    <property type="molecule type" value="Genomic_DNA"/>
</dbReference>
<keyword evidence="1" id="KW-0812">Transmembrane</keyword>
<sequence length="80" mass="8816">MLLECAGNRFYCRFPRKIVVEFNRNGICYMKKILFGLTSIVLAAGIVYTAAASKEQPNNLVKKDSEQLLARMGDPGSGMG</sequence>